<gene>
    <name evidence="2" type="ORF">ISU07_13945</name>
</gene>
<evidence type="ECO:0000256" key="1">
    <source>
        <dbReference type="SAM" id="SignalP"/>
    </source>
</evidence>
<protein>
    <submittedName>
        <fullName evidence="2">Uncharacterized protein</fullName>
    </submittedName>
</protein>
<keyword evidence="1" id="KW-0732">Signal</keyword>
<dbReference type="Proteomes" id="UP000640489">
    <property type="component" value="Unassembled WGS sequence"/>
</dbReference>
<evidence type="ECO:0000313" key="2">
    <source>
        <dbReference type="EMBL" id="MBF4764232.1"/>
    </source>
</evidence>
<evidence type="ECO:0000313" key="3">
    <source>
        <dbReference type="Proteomes" id="UP000640489"/>
    </source>
</evidence>
<reference evidence="2" key="1">
    <citation type="submission" date="2020-11" db="EMBL/GenBank/DDBJ databases">
        <title>Nocardioides sp. nov., isolated from Soil of Cynanchum wilfordii Hemsley rhizosphere.</title>
        <authorList>
            <person name="Lee J.-S."/>
            <person name="Suh M.K."/>
            <person name="Kim J.-S."/>
        </authorList>
    </citation>
    <scope>NUCLEOTIDE SEQUENCE</scope>
    <source>
        <strain evidence="2">KCTC 19275</strain>
    </source>
</reference>
<proteinExistence type="predicted"/>
<feature type="signal peptide" evidence="1">
    <location>
        <begin position="1"/>
        <end position="25"/>
    </location>
</feature>
<dbReference type="EMBL" id="JADKPN010000008">
    <property type="protein sequence ID" value="MBF4764232.1"/>
    <property type="molecule type" value="Genomic_DNA"/>
</dbReference>
<dbReference type="RefSeq" id="WP_194707412.1">
    <property type="nucleotide sequence ID" value="NZ_JADKPN010000008.1"/>
</dbReference>
<sequence length="54" mass="5608">MRVRRTLAVAVMVLASVTWGASASAAPAQHRAPAHHPILVKHTMSSCGVMDGTA</sequence>
<comment type="caution">
    <text evidence="2">The sequence shown here is derived from an EMBL/GenBank/DDBJ whole genome shotgun (WGS) entry which is preliminary data.</text>
</comment>
<organism evidence="2 3">
    <name type="scientific">Nocardioides islandensis</name>
    <dbReference type="NCBI Taxonomy" id="433663"/>
    <lineage>
        <taxon>Bacteria</taxon>
        <taxon>Bacillati</taxon>
        <taxon>Actinomycetota</taxon>
        <taxon>Actinomycetes</taxon>
        <taxon>Propionibacteriales</taxon>
        <taxon>Nocardioidaceae</taxon>
        <taxon>Nocardioides</taxon>
    </lineage>
</organism>
<dbReference type="AlphaFoldDB" id="A0A930YEV9"/>
<keyword evidence="3" id="KW-1185">Reference proteome</keyword>
<accession>A0A930YEV9</accession>
<feature type="chain" id="PRO_5037081740" evidence="1">
    <location>
        <begin position="26"/>
        <end position="54"/>
    </location>
</feature>
<name>A0A930YEV9_9ACTN</name>